<dbReference type="InterPro" id="IPR051553">
    <property type="entry name" value="Ran_GTPase-activating"/>
</dbReference>
<feature type="repeat" description="RCC1" evidence="3">
    <location>
        <begin position="282"/>
        <end position="334"/>
    </location>
</feature>
<reference evidence="6" key="1">
    <citation type="submission" date="2020-06" db="EMBL/GenBank/DDBJ databases">
        <title>Draft genome of Bugula neritina, a colonial animal packing powerful symbionts and potential medicines.</title>
        <authorList>
            <person name="Rayko M."/>
        </authorList>
    </citation>
    <scope>NUCLEOTIDE SEQUENCE [LARGE SCALE GENOMIC DNA]</scope>
    <source>
        <strain evidence="6">Kwan_BN1</strain>
    </source>
</reference>
<feature type="repeat" description="RCC1" evidence="3">
    <location>
        <begin position="388"/>
        <end position="441"/>
    </location>
</feature>
<feature type="repeat" description="RCC1" evidence="3">
    <location>
        <begin position="59"/>
        <end position="109"/>
    </location>
</feature>
<evidence type="ECO:0000256" key="4">
    <source>
        <dbReference type="SAM" id="MobiDB-lite"/>
    </source>
</evidence>
<dbReference type="SUPFAM" id="SSF50985">
    <property type="entry name" value="RCC1/BLIP-II"/>
    <property type="match status" value="1"/>
</dbReference>
<feature type="repeat" description="RCC1" evidence="3">
    <location>
        <begin position="335"/>
        <end position="387"/>
    </location>
</feature>
<organism evidence="6 7">
    <name type="scientific">Bugula neritina</name>
    <name type="common">Brown bryozoan</name>
    <name type="synonym">Sertularia neritina</name>
    <dbReference type="NCBI Taxonomy" id="10212"/>
    <lineage>
        <taxon>Eukaryota</taxon>
        <taxon>Metazoa</taxon>
        <taxon>Spiralia</taxon>
        <taxon>Lophotrochozoa</taxon>
        <taxon>Bryozoa</taxon>
        <taxon>Gymnolaemata</taxon>
        <taxon>Cheilostomatida</taxon>
        <taxon>Flustrina</taxon>
        <taxon>Buguloidea</taxon>
        <taxon>Bugulidae</taxon>
        <taxon>Bugula</taxon>
    </lineage>
</organism>
<evidence type="ECO:0000313" key="7">
    <source>
        <dbReference type="Proteomes" id="UP000593567"/>
    </source>
</evidence>
<dbReference type="InterPro" id="IPR000408">
    <property type="entry name" value="Reg_chr_condens"/>
</dbReference>
<dbReference type="InterPro" id="IPR058923">
    <property type="entry name" value="RCC1-like_dom"/>
</dbReference>
<name>A0A7J7JUW3_BUGNE</name>
<feature type="domain" description="RCC1-like" evidence="5">
    <location>
        <begin position="61"/>
        <end position="437"/>
    </location>
</feature>
<feature type="repeat" description="RCC1" evidence="3">
    <location>
        <begin position="162"/>
        <end position="213"/>
    </location>
</feature>
<keyword evidence="1" id="KW-0344">Guanine-nucleotide releasing factor</keyword>
<evidence type="ECO:0000256" key="1">
    <source>
        <dbReference type="ARBA" id="ARBA00022658"/>
    </source>
</evidence>
<comment type="caution">
    <text evidence="6">The sequence shown here is derived from an EMBL/GenBank/DDBJ whole genome shotgun (WGS) entry which is preliminary data.</text>
</comment>
<evidence type="ECO:0000313" key="6">
    <source>
        <dbReference type="EMBL" id="KAF6029514.1"/>
    </source>
</evidence>
<dbReference type="AlphaFoldDB" id="A0A7J7JUW3"/>
<evidence type="ECO:0000256" key="3">
    <source>
        <dbReference type="PROSITE-ProRule" id="PRU00235"/>
    </source>
</evidence>
<evidence type="ECO:0000256" key="2">
    <source>
        <dbReference type="ARBA" id="ARBA00022737"/>
    </source>
</evidence>
<dbReference type="PROSITE" id="PS00626">
    <property type="entry name" value="RCC1_2"/>
    <property type="match status" value="4"/>
</dbReference>
<dbReference type="GO" id="GO:0005085">
    <property type="term" value="F:guanyl-nucleotide exchange factor activity"/>
    <property type="evidence" value="ECO:0007669"/>
    <property type="project" value="TreeGrafter"/>
</dbReference>
<accession>A0A7J7JUW3</accession>
<dbReference type="Proteomes" id="UP000593567">
    <property type="component" value="Unassembled WGS sequence"/>
</dbReference>
<dbReference type="GO" id="GO:0005737">
    <property type="term" value="C:cytoplasm"/>
    <property type="evidence" value="ECO:0007669"/>
    <property type="project" value="TreeGrafter"/>
</dbReference>
<dbReference type="EMBL" id="VXIV02001811">
    <property type="protein sequence ID" value="KAF6029514.1"/>
    <property type="molecule type" value="Genomic_DNA"/>
</dbReference>
<protein>
    <submittedName>
        <fullName evidence="6">RCC1</fullName>
    </submittedName>
</protein>
<sequence length="452" mass="47667">MPPKKSRSASALSTAAKSRSKDKSAAKSNQKRSSDTVLSEESPVKRLKTDHKSHTSTPGVVLTVGEGDVGQLGLGPDVLEKARPALVELPSKCIQIVAGGMHTACLTTEGEVYTFGCNDEGALGRTTTAEGSEAKPGKLTTKNKFIQISAGDSHTAMLTSDGLIFASGTFRDANGSIGLTEAGPQKTAINLPCPKRIMKIASGSDHLLALSEDGLVFSSGCAEQGQLGRVAECFSNRGGRKGLGLLLSLKQIHFKGTKQNRHPKFCDVWAGTYVSFAKSVSGDIYAWGLNNYYQLGIDDMVNRFVPELVKALPSDQGWQGIAGGQHHTVAVNKDGEVFSIGRGTYGQLGLGESNAEDAKEPKRVSSLPSSCLSVDASSSVSFAVCKDGKSYGWGMGTCQQLSNGEDEDKFEPVVMTGKQLSDKEVLMISSGGQHTVLLAKQKADVADSVTSE</sequence>
<dbReference type="InterPro" id="IPR009091">
    <property type="entry name" value="RCC1/BLIP-II"/>
</dbReference>
<dbReference type="PROSITE" id="PS00625">
    <property type="entry name" value="RCC1_1"/>
    <property type="match status" value="1"/>
</dbReference>
<keyword evidence="2" id="KW-0677">Repeat</keyword>
<dbReference type="PROSITE" id="PS50012">
    <property type="entry name" value="RCC1_3"/>
    <property type="match status" value="6"/>
</dbReference>
<dbReference type="Gene3D" id="2.130.10.30">
    <property type="entry name" value="Regulator of chromosome condensation 1/beta-lactamase-inhibitor protein II"/>
    <property type="match status" value="1"/>
</dbReference>
<dbReference type="Pfam" id="PF25390">
    <property type="entry name" value="WD40_RLD"/>
    <property type="match status" value="1"/>
</dbReference>
<evidence type="ECO:0000259" key="5">
    <source>
        <dbReference type="Pfam" id="PF25390"/>
    </source>
</evidence>
<gene>
    <name evidence="6" type="ORF">EB796_012201</name>
</gene>
<keyword evidence="7" id="KW-1185">Reference proteome</keyword>
<dbReference type="PANTHER" id="PTHR45982">
    <property type="entry name" value="REGULATOR OF CHROMOSOME CONDENSATION"/>
    <property type="match status" value="1"/>
</dbReference>
<feature type="repeat" description="RCC1" evidence="3">
    <location>
        <begin position="110"/>
        <end position="161"/>
    </location>
</feature>
<dbReference type="OrthoDB" id="61110at2759"/>
<dbReference type="PANTHER" id="PTHR45982:SF1">
    <property type="entry name" value="REGULATOR OF CHROMOSOME CONDENSATION"/>
    <property type="match status" value="1"/>
</dbReference>
<proteinExistence type="predicted"/>
<dbReference type="PRINTS" id="PR00633">
    <property type="entry name" value="RCCNDNSATION"/>
</dbReference>
<feature type="region of interest" description="Disordered" evidence="4">
    <location>
        <begin position="1"/>
        <end position="61"/>
    </location>
</feature>